<feature type="compositionally biased region" description="Basic and acidic residues" evidence="1">
    <location>
        <begin position="190"/>
        <end position="224"/>
    </location>
</feature>
<reference evidence="2" key="1">
    <citation type="submission" date="2021-01" db="EMBL/GenBank/DDBJ databases">
        <authorList>
            <person name="Lovell J.T."/>
            <person name="Bentley N."/>
            <person name="Bhattarai G."/>
            <person name="Jenkins J.W."/>
            <person name="Sreedasyam A."/>
            <person name="Alarcon Y."/>
            <person name="Bock C."/>
            <person name="Boston L."/>
            <person name="Carlson J."/>
            <person name="Cervantes K."/>
            <person name="Clermont K."/>
            <person name="Krom N."/>
            <person name="Kubenka K."/>
            <person name="Mamidi S."/>
            <person name="Mattison C."/>
            <person name="Monteros M."/>
            <person name="Pisani C."/>
            <person name="Plott C."/>
            <person name="Rajasekar S."/>
            <person name="Rhein H.S."/>
            <person name="Rohla C."/>
            <person name="Song M."/>
            <person name="Hilaire R.S."/>
            <person name="Shu S."/>
            <person name="Wells L."/>
            <person name="Wang X."/>
            <person name="Webber J."/>
            <person name="Heerema R.J."/>
            <person name="Klein P."/>
            <person name="Conner P."/>
            <person name="Grauke L."/>
            <person name="Grimwood J."/>
            <person name="Schmutz J."/>
            <person name="Randall J.J."/>
        </authorList>
    </citation>
    <scope>NUCLEOTIDE SEQUENCE</scope>
    <source>
        <tissue evidence="2">Leaf</tissue>
    </source>
</reference>
<feature type="compositionally biased region" description="Polar residues" evidence="1">
    <location>
        <begin position="350"/>
        <end position="374"/>
    </location>
</feature>
<accession>A0A922AC27</accession>
<protein>
    <submittedName>
        <fullName evidence="2">Uncharacterized protein</fullName>
    </submittedName>
</protein>
<gene>
    <name evidence="2" type="ORF">I3842_15G072400</name>
</gene>
<feature type="region of interest" description="Disordered" evidence="1">
    <location>
        <begin position="1"/>
        <end position="250"/>
    </location>
</feature>
<organism evidence="2 3">
    <name type="scientific">Carya illinoinensis</name>
    <name type="common">Pecan</name>
    <dbReference type="NCBI Taxonomy" id="32201"/>
    <lineage>
        <taxon>Eukaryota</taxon>
        <taxon>Viridiplantae</taxon>
        <taxon>Streptophyta</taxon>
        <taxon>Embryophyta</taxon>
        <taxon>Tracheophyta</taxon>
        <taxon>Spermatophyta</taxon>
        <taxon>Magnoliopsida</taxon>
        <taxon>eudicotyledons</taxon>
        <taxon>Gunneridae</taxon>
        <taxon>Pentapetalae</taxon>
        <taxon>rosids</taxon>
        <taxon>fabids</taxon>
        <taxon>Fagales</taxon>
        <taxon>Juglandaceae</taxon>
        <taxon>Carya</taxon>
    </lineage>
</organism>
<feature type="compositionally biased region" description="Polar residues" evidence="1">
    <location>
        <begin position="756"/>
        <end position="771"/>
    </location>
</feature>
<feature type="region of interest" description="Disordered" evidence="1">
    <location>
        <begin position="324"/>
        <end position="514"/>
    </location>
</feature>
<dbReference type="PANTHER" id="PTHR36005">
    <property type="entry name" value="DNA LIGASE-LIKE PROTEIN"/>
    <property type="match status" value="1"/>
</dbReference>
<feature type="compositionally biased region" description="Acidic residues" evidence="1">
    <location>
        <begin position="504"/>
        <end position="514"/>
    </location>
</feature>
<evidence type="ECO:0000256" key="1">
    <source>
        <dbReference type="SAM" id="MobiDB-lite"/>
    </source>
</evidence>
<evidence type="ECO:0000313" key="3">
    <source>
        <dbReference type="Proteomes" id="UP000811246"/>
    </source>
</evidence>
<comment type="caution">
    <text evidence="2">The sequence shown here is derived from an EMBL/GenBank/DDBJ whole genome shotgun (WGS) entry which is preliminary data.</text>
</comment>
<feature type="compositionally biased region" description="Polar residues" evidence="1">
    <location>
        <begin position="729"/>
        <end position="747"/>
    </location>
</feature>
<feature type="compositionally biased region" description="Basic and acidic residues" evidence="1">
    <location>
        <begin position="73"/>
        <end position="91"/>
    </location>
</feature>
<feature type="compositionally biased region" description="Basic residues" evidence="1">
    <location>
        <begin position="21"/>
        <end position="30"/>
    </location>
</feature>
<dbReference type="AlphaFoldDB" id="A0A922AC27"/>
<dbReference type="EMBL" id="CM031839">
    <property type="protein sequence ID" value="KAG6674925.1"/>
    <property type="molecule type" value="Genomic_DNA"/>
</dbReference>
<feature type="compositionally biased region" description="Acidic residues" evidence="1">
    <location>
        <begin position="570"/>
        <end position="589"/>
    </location>
</feature>
<dbReference type="Proteomes" id="UP000811246">
    <property type="component" value="Chromosome 15"/>
</dbReference>
<name>A0A922AC27_CARIL</name>
<feature type="region of interest" description="Disordered" evidence="1">
    <location>
        <begin position="719"/>
        <end position="772"/>
    </location>
</feature>
<feature type="region of interest" description="Disordered" evidence="1">
    <location>
        <begin position="567"/>
        <end position="589"/>
    </location>
</feature>
<proteinExistence type="predicted"/>
<feature type="compositionally biased region" description="Basic and acidic residues" evidence="1">
    <location>
        <begin position="241"/>
        <end position="250"/>
    </location>
</feature>
<feature type="compositionally biased region" description="Polar residues" evidence="1">
    <location>
        <begin position="40"/>
        <end position="59"/>
    </location>
</feature>
<feature type="compositionally biased region" description="Acidic residues" evidence="1">
    <location>
        <begin position="485"/>
        <end position="496"/>
    </location>
</feature>
<evidence type="ECO:0000313" key="2">
    <source>
        <dbReference type="EMBL" id="KAG6674925.1"/>
    </source>
</evidence>
<sequence length="825" mass="91274">MESDDDYQLLSPTEETSPAVRNRKLKRLKKAITDPGDPTLNPSQVGATSSSRVDFSKSQAPDLGESDGQDLNEPSRSRTGFEDFYGGERLDPGGFGGLGDEEDGPGAKRALEGTPLPPVDFSGSEAPGFDGSNEPELNEPSRCRVGLEGFDDGDGLNTGGFDGFGGDEDGSGAKRSLEFDTVADDFDENVEYRSAKMGEDTGDLSLEKPEKKRRSSLETEEKKESKKRRKSVETATAKRMTQKERRDHLKQLRAESQRLLRETRDVSFKPVPLVQKPISSVLEKIRKRKMEVSKKFAAINRTSFINENEIDYAREVGVDCISGGPIDDERGNDGFANVPSEEEIELPANMKSNLDVSNTDASNENVDESNNLKDCSSHESRPSQMGVDDNSNQAFQIPIDDTQELFSNSLTNDSKDELSSETPNSPMEVLAPSILAMNLKLDSAPPDSVSDEEEDNDKENIDPHPLGVTDLSLSPHGDPVKGFIDDEAEEEDDSDNDPLHFQEIEEEGNDEDYEELNDMIATGYEEKTIDNEKRNQLHQTWLEQQDAAGTENLLQKLKCGSKLKETSLLEAEEGEEAEGEMEDFGDEAAEDVLPTNVARINLKKVKQMIPQMFTEKDDVYLSSDDEDMDMRLSKRRLFEKSVAQAKLLSPAEDESSREVFGRIKKLNIVPETRKIETPAFSNKPHIVVKNISSKSSFLGRASTHTLASSQKHGSSTVRSFIFGRDDSNSRGASSISEDSSDMIQTENRPTRPASAKFSSSQVKTSTQNTKSVAEMKPATSLFEILRRSSSLQSEHCTRENMVVQTETVFAAFKLAKKPMKTEGRA</sequence>
<dbReference type="PANTHER" id="PTHR36005:SF1">
    <property type="entry name" value="DNA LIGASE-LIKE PROTEIN"/>
    <property type="match status" value="1"/>
</dbReference>